<organism evidence="2">
    <name type="scientific">Pseudomonas helleri</name>
    <dbReference type="NCBI Taxonomy" id="1608996"/>
    <lineage>
        <taxon>Bacteria</taxon>
        <taxon>Pseudomonadati</taxon>
        <taxon>Pseudomonadota</taxon>
        <taxon>Gammaproteobacteria</taxon>
        <taxon>Pseudomonadales</taxon>
        <taxon>Pseudomonadaceae</taxon>
        <taxon>Pseudomonas</taxon>
    </lineage>
</organism>
<dbReference type="AlphaFoldDB" id="A0A6A7YTJ3"/>
<dbReference type="EMBL" id="WIWC01000011">
    <property type="protein sequence ID" value="MQT80292.1"/>
    <property type="molecule type" value="Genomic_DNA"/>
</dbReference>
<proteinExistence type="predicted"/>
<keyword evidence="5" id="KW-1185">Reference proteome</keyword>
<evidence type="ECO:0000313" key="4">
    <source>
        <dbReference type="Proteomes" id="UP000443000"/>
    </source>
</evidence>
<name>A0A6A7YTJ3_9PSED</name>
<gene>
    <name evidence="3" type="ORF">GHN41_09345</name>
    <name evidence="2" type="ORF">GHN86_09510</name>
    <name evidence="1" type="ORF">GHN94_08240</name>
</gene>
<sequence length="106" mass="11905">MSHYIFTIARNSGSHHAGAREQAERVLKLFIAAHHPLVYREKVNADDNVEYLIYEPEGAEFGKILVYINSVIFMAYGPLAEAEAWNTETEITDLMDGEFNTGKVSA</sequence>
<dbReference type="Proteomes" id="UP000713985">
    <property type="component" value="Unassembled WGS sequence"/>
</dbReference>
<dbReference type="Proteomes" id="UP000443000">
    <property type="component" value="Unassembled WGS sequence"/>
</dbReference>
<evidence type="ECO:0000313" key="2">
    <source>
        <dbReference type="EMBL" id="MQT80292.1"/>
    </source>
</evidence>
<evidence type="ECO:0000313" key="1">
    <source>
        <dbReference type="EMBL" id="MQT25817.1"/>
    </source>
</evidence>
<dbReference type="EMBL" id="WIWP01000010">
    <property type="protein sequence ID" value="MQT25817.1"/>
    <property type="molecule type" value="Genomic_DNA"/>
</dbReference>
<dbReference type="EMBL" id="WIVT01000009">
    <property type="protein sequence ID" value="MQU16642.1"/>
    <property type="molecule type" value="Genomic_DNA"/>
</dbReference>
<dbReference type="RefSeq" id="WP_153386474.1">
    <property type="nucleotide sequence ID" value="NZ_JBITTT010000006.1"/>
</dbReference>
<evidence type="ECO:0000313" key="5">
    <source>
        <dbReference type="Proteomes" id="UP000713985"/>
    </source>
</evidence>
<comment type="caution">
    <text evidence="2">The sequence shown here is derived from an EMBL/GenBank/DDBJ whole genome shotgun (WGS) entry which is preliminary data.</text>
</comment>
<reference evidence="4 5" key="1">
    <citation type="submission" date="2019-10" db="EMBL/GenBank/DDBJ databases">
        <title>Evaluation of single-gene subtyping targets for Pseudomonas.</title>
        <authorList>
            <person name="Reichler S.J."/>
            <person name="Orsi R.H."/>
            <person name="Wiedmann M."/>
            <person name="Martin N.H."/>
            <person name="Murphy S.I."/>
        </authorList>
    </citation>
    <scope>NUCLEOTIDE SEQUENCE</scope>
    <source>
        <strain evidence="1 5">FSL R10-0802</strain>
        <strain evidence="3 4">FSL R10-1594</strain>
        <strain evidence="2">FSL R10-2339</strain>
    </source>
</reference>
<accession>A0A6A7YTJ3</accession>
<evidence type="ECO:0000313" key="3">
    <source>
        <dbReference type="EMBL" id="MQU16642.1"/>
    </source>
</evidence>
<protein>
    <submittedName>
        <fullName evidence="2">Uncharacterized protein</fullName>
    </submittedName>
</protein>
<dbReference type="OrthoDB" id="7019951at2"/>